<dbReference type="PANTHER" id="PTHR21299">
    <property type="entry name" value="CYTIDYLATE KINASE/PANTOATE-BETA-ALANINE LIGASE"/>
    <property type="match status" value="1"/>
</dbReference>
<feature type="binding site" evidence="9">
    <location>
        <begin position="147"/>
        <end position="150"/>
    </location>
    <ligand>
        <name>ATP</name>
        <dbReference type="ChEBI" id="CHEBI:30616"/>
    </ligand>
</feature>
<dbReference type="HAMAP" id="MF_00158">
    <property type="entry name" value="PanC"/>
    <property type="match status" value="1"/>
</dbReference>
<dbReference type="NCBIfam" id="TIGR00018">
    <property type="entry name" value="panC"/>
    <property type="match status" value="1"/>
</dbReference>
<dbReference type="Gene3D" id="3.30.1300.10">
    <property type="entry name" value="Pantoate-beta-alanine ligase, C-terminal domain"/>
    <property type="match status" value="1"/>
</dbReference>
<dbReference type="PANTHER" id="PTHR21299:SF1">
    <property type="entry name" value="PANTOATE--BETA-ALANINE LIGASE"/>
    <property type="match status" value="1"/>
</dbReference>
<feature type="binding site" evidence="9">
    <location>
        <begin position="184"/>
        <end position="187"/>
    </location>
    <ligand>
        <name>ATP</name>
        <dbReference type="ChEBI" id="CHEBI:30616"/>
    </ligand>
</feature>
<reference evidence="10 11" key="1">
    <citation type="submission" date="2024-09" db="EMBL/GenBank/DDBJ databases">
        <authorList>
            <person name="Sun Q."/>
            <person name="Mori K."/>
        </authorList>
    </citation>
    <scope>NUCLEOTIDE SEQUENCE [LARGE SCALE GENOMIC DNA]</scope>
    <source>
        <strain evidence="10 11">JCM 11201</strain>
    </source>
</reference>
<dbReference type="EC" id="6.3.2.1" evidence="9"/>
<keyword evidence="5 9" id="KW-0566">Pantothenate biosynthesis</keyword>
<evidence type="ECO:0000256" key="8">
    <source>
        <dbReference type="ARBA" id="ARBA00048258"/>
    </source>
</evidence>
<dbReference type="NCBIfam" id="TIGR00125">
    <property type="entry name" value="cyt_tran_rel"/>
    <property type="match status" value="1"/>
</dbReference>
<feature type="binding site" evidence="9">
    <location>
        <begin position="30"/>
        <end position="37"/>
    </location>
    <ligand>
        <name>ATP</name>
        <dbReference type="ChEBI" id="CHEBI:30616"/>
    </ligand>
</feature>
<dbReference type="Proteomes" id="UP001589609">
    <property type="component" value="Unassembled WGS sequence"/>
</dbReference>
<dbReference type="InterPro" id="IPR003721">
    <property type="entry name" value="Pantoate_ligase"/>
</dbReference>
<evidence type="ECO:0000256" key="9">
    <source>
        <dbReference type="HAMAP-Rule" id="MF_00158"/>
    </source>
</evidence>
<keyword evidence="6 9" id="KW-0547">Nucleotide-binding</keyword>
<proteinExistence type="inferred from homology"/>
<dbReference type="EMBL" id="JBHMAF010000017">
    <property type="protein sequence ID" value="MFB9757690.1"/>
    <property type="molecule type" value="Genomic_DNA"/>
</dbReference>
<evidence type="ECO:0000313" key="11">
    <source>
        <dbReference type="Proteomes" id="UP001589609"/>
    </source>
</evidence>
<dbReference type="SUPFAM" id="SSF52374">
    <property type="entry name" value="Nucleotidylyl transferase"/>
    <property type="match status" value="1"/>
</dbReference>
<keyword evidence="7 9" id="KW-0067">ATP-binding</keyword>
<comment type="caution">
    <text evidence="10">The sequence shown here is derived from an EMBL/GenBank/DDBJ whole genome shotgun (WGS) entry which is preliminary data.</text>
</comment>
<comment type="function">
    <text evidence="9">Catalyzes the condensation of pantoate with beta-alanine in an ATP-dependent reaction via a pantoyl-adenylate intermediate.</text>
</comment>
<sequence length="282" mass="31501">MQIISHITQMQQVVLKLRETGKTIGFVPTMGYLHEGHATLLQQAREENDIVVLSVFVNPLQFGPNEDFDRYPRNIERDECVAKEAGADYLFYPSVTEMYPSKRTTTITVTSRTDVLCGQKRPGHFDGVATVLLKLFNIVMPHRAYVGLKDAQQVAVVQGLVSDYNIPVTIVPVHTVRENDGLAKSSRNVYLSETERAQAPSLYQALQLAQQAIANGERNPSIVRSIVEKQIVTHTDGEIDYVSIYSYPELEELDVLQGTVIVAIAVKFSKARLIDNLVLTVE</sequence>
<feature type="binding site" evidence="9">
    <location>
        <position position="176"/>
    </location>
    <ligand>
        <name>ATP</name>
        <dbReference type="ChEBI" id="CHEBI:30616"/>
    </ligand>
</feature>
<dbReference type="Pfam" id="PF02569">
    <property type="entry name" value="Pantoate_ligase"/>
    <property type="match status" value="1"/>
</dbReference>
<evidence type="ECO:0000256" key="1">
    <source>
        <dbReference type="ARBA" id="ARBA00004990"/>
    </source>
</evidence>
<evidence type="ECO:0000256" key="4">
    <source>
        <dbReference type="ARBA" id="ARBA00022598"/>
    </source>
</evidence>
<dbReference type="RefSeq" id="WP_379947979.1">
    <property type="nucleotide sequence ID" value="NZ_JBHMAF010000017.1"/>
</dbReference>
<dbReference type="InterPro" id="IPR042176">
    <property type="entry name" value="Pantoate_ligase_C"/>
</dbReference>
<dbReference type="CDD" id="cd00560">
    <property type="entry name" value="PanC"/>
    <property type="match status" value="1"/>
</dbReference>
<comment type="subunit">
    <text evidence="9">Homodimer.</text>
</comment>
<evidence type="ECO:0000256" key="7">
    <source>
        <dbReference type="ARBA" id="ARBA00022840"/>
    </source>
</evidence>
<protein>
    <recommendedName>
        <fullName evidence="9">Pantothenate synthetase</fullName>
        <shortName evidence="9">PS</shortName>
        <ecNumber evidence="9">6.3.2.1</ecNumber>
    </recommendedName>
    <alternativeName>
        <fullName evidence="9">Pantoate--beta-alanine ligase</fullName>
    </alternativeName>
    <alternativeName>
        <fullName evidence="9">Pantoate-activating enzyme</fullName>
    </alternativeName>
</protein>
<dbReference type="InterPro" id="IPR014729">
    <property type="entry name" value="Rossmann-like_a/b/a_fold"/>
</dbReference>
<gene>
    <name evidence="9 10" type="primary">panC</name>
    <name evidence="10" type="ORF">ACFFMS_03930</name>
</gene>
<keyword evidence="11" id="KW-1185">Reference proteome</keyword>
<evidence type="ECO:0000256" key="3">
    <source>
        <dbReference type="ARBA" id="ARBA00022490"/>
    </source>
</evidence>
<comment type="similarity">
    <text evidence="2 9">Belongs to the pantothenate synthetase family.</text>
</comment>
<feature type="binding site" evidence="9">
    <location>
        <position position="153"/>
    </location>
    <ligand>
        <name>(R)-pantoate</name>
        <dbReference type="ChEBI" id="CHEBI:15980"/>
    </ligand>
</feature>
<evidence type="ECO:0000313" key="10">
    <source>
        <dbReference type="EMBL" id="MFB9757690.1"/>
    </source>
</evidence>
<dbReference type="GO" id="GO:0004592">
    <property type="term" value="F:pantoate-beta-alanine ligase activity"/>
    <property type="evidence" value="ECO:0007669"/>
    <property type="project" value="UniProtKB-EC"/>
</dbReference>
<accession>A0ABV5WAT8</accession>
<evidence type="ECO:0000256" key="2">
    <source>
        <dbReference type="ARBA" id="ARBA00009256"/>
    </source>
</evidence>
<evidence type="ECO:0000256" key="5">
    <source>
        <dbReference type="ARBA" id="ARBA00022655"/>
    </source>
</evidence>
<dbReference type="InterPro" id="IPR004821">
    <property type="entry name" value="Cyt_trans-like"/>
</dbReference>
<dbReference type="Gene3D" id="3.40.50.620">
    <property type="entry name" value="HUPs"/>
    <property type="match status" value="1"/>
</dbReference>
<comment type="pathway">
    <text evidence="1 9">Cofactor biosynthesis; (R)-pantothenate biosynthesis; (R)-pantothenate from (R)-pantoate and beta-alanine: step 1/1.</text>
</comment>
<comment type="catalytic activity">
    <reaction evidence="8 9">
        <text>(R)-pantoate + beta-alanine + ATP = (R)-pantothenate + AMP + diphosphate + H(+)</text>
        <dbReference type="Rhea" id="RHEA:10912"/>
        <dbReference type="ChEBI" id="CHEBI:15378"/>
        <dbReference type="ChEBI" id="CHEBI:15980"/>
        <dbReference type="ChEBI" id="CHEBI:29032"/>
        <dbReference type="ChEBI" id="CHEBI:30616"/>
        <dbReference type="ChEBI" id="CHEBI:33019"/>
        <dbReference type="ChEBI" id="CHEBI:57966"/>
        <dbReference type="ChEBI" id="CHEBI:456215"/>
        <dbReference type="EC" id="6.3.2.1"/>
    </reaction>
</comment>
<name>A0ABV5WAT8_9BACI</name>
<feature type="binding site" evidence="9">
    <location>
        <position position="61"/>
    </location>
    <ligand>
        <name>(R)-pantoate</name>
        <dbReference type="ChEBI" id="CHEBI:15980"/>
    </ligand>
</feature>
<feature type="binding site" evidence="9">
    <location>
        <position position="61"/>
    </location>
    <ligand>
        <name>beta-alanine</name>
        <dbReference type="ChEBI" id="CHEBI:57966"/>
    </ligand>
</feature>
<comment type="subcellular location">
    <subcellularLocation>
        <location evidence="9">Cytoplasm</location>
    </subcellularLocation>
</comment>
<keyword evidence="4 9" id="KW-0436">Ligase</keyword>
<feature type="active site" description="Proton donor" evidence="9">
    <location>
        <position position="37"/>
    </location>
</feature>
<comment type="miscellaneous">
    <text evidence="9">The reaction proceeds by a bi uni uni bi ping pong mechanism.</text>
</comment>
<evidence type="ECO:0000256" key="6">
    <source>
        <dbReference type="ARBA" id="ARBA00022741"/>
    </source>
</evidence>
<keyword evidence="3 9" id="KW-0963">Cytoplasm</keyword>
<organism evidence="10 11">
    <name type="scientific">Ectobacillus funiculus</name>
    <dbReference type="NCBI Taxonomy" id="137993"/>
    <lineage>
        <taxon>Bacteria</taxon>
        <taxon>Bacillati</taxon>
        <taxon>Bacillota</taxon>
        <taxon>Bacilli</taxon>
        <taxon>Bacillales</taxon>
        <taxon>Bacillaceae</taxon>
        <taxon>Ectobacillus</taxon>
    </lineage>
</organism>